<accession>A0A226MN37</accession>
<evidence type="ECO:0000313" key="15">
    <source>
        <dbReference type="EMBL" id="OXB56713.1"/>
    </source>
</evidence>
<dbReference type="PANTHER" id="PTHR24257">
    <property type="entry name" value="CHYMOTRYPSIN-LIKE ELASTASE FAMILY MEMBER"/>
    <property type="match status" value="1"/>
</dbReference>
<dbReference type="STRING" id="9009.A0A226MN37"/>
<comment type="cofactor">
    <cofactor evidence="1">
        <name>Ca(2+)</name>
        <dbReference type="ChEBI" id="CHEBI:29108"/>
    </cofactor>
</comment>
<dbReference type="AlphaFoldDB" id="A0A226MN37"/>
<evidence type="ECO:0000256" key="13">
    <source>
        <dbReference type="SAM" id="SignalP"/>
    </source>
</evidence>
<evidence type="ECO:0000256" key="10">
    <source>
        <dbReference type="ARBA" id="ARBA00036864"/>
    </source>
</evidence>
<keyword evidence="3" id="KW-0964">Secreted</keyword>
<evidence type="ECO:0000256" key="8">
    <source>
        <dbReference type="ARBA" id="ARBA00022837"/>
    </source>
</evidence>
<dbReference type="InterPro" id="IPR043504">
    <property type="entry name" value="Peptidase_S1_PA_chymotrypsin"/>
</dbReference>
<dbReference type="SUPFAM" id="SSF50494">
    <property type="entry name" value="Trypsin-like serine proteases"/>
    <property type="match status" value="1"/>
</dbReference>
<dbReference type="InterPro" id="IPR018114">
    <property type="entry name" value="TRYPSIN_HIS"/>
</dbReference>
<dbReference type="PROSITE" id="PS50240">
    <property type="entry name" value="TRYPSIN_DOM"/>
    <property type="match status" value="1"/>
</dbReference>
<comment type="subcellular location">
    <subcellularLocation>
        <location evidence="2">Secreted</location>
    </subcellularLocation>
</comment>
<name>A0A226MN37_CALSU</name>
<keyword evidence="5" id="KW-0479">Metal-binding</keyword>
<dbReference type="InterPro" id="IPR009003">
    <property type="entry name" value="Peptidase_S1_PA"/>
</dbReference>
<keyword evidence="13" id="KW-0732">Signal</keyword>
<comment type="caution">
    <text evidence="15">The sequence shown here is derived from an EMBL/GenBank/DDBJ whole genome shotgun (WGS) entry which is preliminary data.</text>
</comment>
<dbReference type="PROSITE" id="PS00135">
    <property type="entry name" value="TRYPSIN_SER"/>
    <property type="match status" value="1"/>
</dbReference>
<keyword evidence="16" id="KW-1185">Reference proteome</keyword>
<evidence type="ECO:0000256" key="3">
    <source>
        <dbReference type="ARBA" id="ARBA00022525"/>
    </source>
</evidence>
<proteinExistence type="predicted"/>
<keyword evidence="7 12" id="KW-0720">Serine protease</keyword>
<dbReference type="EC" id="3.4.21.36" evidence="11"/>
<dbReference type="CDD" id="cd00190">
    <property type="entry name" value="Tryp_SPc"/>
    <property type="match status" value="1"/>
</dbReference>
<evidence type="ECO:0000256" key="12">
    <source>
        <dbReference type="RuleBase" id="RU363034"/>
    </source>
</evidence>
<evidence type="ECO:0000256" key="2">
    <source>
        <dbReference type="ARBA" id="ARBA00004613"/>
    </source>
</evidence>
<dbReference type="Gene3D" id="2.40.10.10">
    <property type="entry name" value="Trypsin-like serine proteases"/>
    <property type="match status" value="2"/>
</dbReference>
<evidence type="ECO:0000256" key="4">
    <source>
        <dbReference type="ARBA" id="ARBA00022670"/>
    </source>
</evidence>
<protein>
    <recommendedName>
        <fullName evidence="11">pancreatic elastase</fullName>
        <ecNumber evidence="11">3.4.21.36</ecNumber>
    </recommendedName>
</protein>
<dbReference type="SMART" id="SM00020">
    <property type="entry name" value="Tryp_SPc"/>
    <property type="match status" value="1"/>
</dbReference>
<dbReference type="Proteomes" id="UP000198323">
    <property type="component" value="Unassembled WGS sequence"/>
</dbReference>
<dbReference type="InterPro" id="IPR001314">
    <property type="entry name" value="Peptidase_S1A"/>
</dbReference>
<keyword evidence="6 12" id="KW-0378">Hydrolase</keyword>
<dbReference type="GO" id="GO:0004252">
    <property type="term" value="F:serine-type endopeptidase activity"/>
    <property type="evidence" value="ECO:0007669"/>
    <property type="project" value="UniProtKB-EC"/>
</dbReference>
<keyword evidence="4 12" id="KW-0645">Protease</keyword>
<evidence type="ECO:0000256" key="11">
    <source>
        <dbReference type="ARBA" id="ARBA00039015"/>
    </source>
</evidence>
<keyword evidence="8" id="KW-0106">Calcium</keyword>
<evidence type="ECO:0000256" key="1">
    <source>
        <dbReference type="ARBA" id="ARBA00001913"/>
    </source>
</evidence>
<evidence type="ECO:0000256" key="5">
    <source>
        <dbReference type="ARBA" id="ARBA00022723"/>
    </source>
</evidence>
<dbReference type="EMBL" id="MCFN01000623">
    <property type="protein sequence ID" value="OXB56713.1"/>
    <property type="molecule type" value="Genomic_DNA"/>
</dbReference>
<dbReference type="Pfam" id="PF00089">
    <property type="entry name" value="Trypsin"/>
    <property type="match status" value="1"/>
</dbReference>
<evidence type="ECO:0000259" key="14">
    <source>
        <dbReference type="PROSITE" id="PS50240"/>
    </source>
</evidence>
<comment type="catalytic activity">
    <reaction evidence="10">
        <text>Hydrolysis of proteins, including elastin. Preferential cleavage: Ala-|-Xaa.</text>
        <dbReference type="EC" id="3.4.21.36"/>
    </reaction>
</comment>
<feature type="signal peptide" evidence="13">
    <location>
        <begin position="1"/>
        <end position="17"/>
    </location>
</feature>
<evidence type="ECO:0000256" key="7">
    <source>
        <dbReference type="ARBA" id="ARBA00022825"/>
    </source>
</evidence>
<keyword evidence="9" id="KW-1015">Disulfide bond</keyword>
<dbReference type="InterPro" id="IPR050850">
    <property type="entry name" value="Peptidase_S1_Elastase_sf"/>
</dbReference>
<reference evidence="15 16" key="1">
    <citation type="submission" date="2016-07" db="EMBL/GenBank/DDBJ databases">
        <title>Disparate Historic Effective Population Sizes Predicted by Modern Levels of Genome Diversity for the Scaled Quail (Callipepla squamata) and the Northern Bobwhite (Colinus virginianus): Inferences from First and Second Generation Draft Genome Assemblies for Sympatric New World Quail.</title>
        <authorList>
            <person name="Oldeschulte D.L."/>
            <person name="Halley Y.A."/>
            <person name="Bhattarai E.K."/>
            <person name="Brashear W.A."/>
            <person name="Hill J."/>
            <person name="Metz R.P."/>
            <person name="Johnson C.D."/>
            <person name="Rollins D."/>
            <person name="Peterson M.J."/>
            <person name="Bickhart D.M."/>
            <person name="Decker J.E."/>
            <person name="Seabury C.M."/>
        </authorList>
    </citation>
    <scope>NUCLEOTIDE SEQUENCE [LARGE SCALE GENOMIC DNA]</scope>
    <source>
        <strain evidence="15 16">Texas</strain>
        <tissue evidence="15">Leg muscle</tissue>
    </source>
</reference>
<dbReference type="OrthoDB" id="10061449at2759"/>
<dbReference type="FunFam" id="2.40.10.10:FF:000122">
    <property type="entry name" value="Chymotrypsin-like elastase family member 1"/>
    <property type="match status" value="1"/>
</dbReference>
<gene>
    <name evidence="15" type="ORF">ASZ78_006907</name>
</gene>
<dbReference type="InterPro" id="IPR001254">
    <property type="entry name" value="Trypsin_dom"/>
</dbReference>
<evidence type="ECO:0000313" key="16">
    <source>
        <dbReference type="Proteomes" id="UP000198323"/>
    </source>
</evidence>
<dbReference type="InterPro" id="IPR033116">
    <property type="entry name" value="TRYPSIN_SER"/>
</dbReference>
<sequence>MLQLLLLAALALCGSHAEPGSDGMQRVVGGTEAASHAWPSQISLQYYSGGSWHHTCGGSLIRQNWVLTAAHCVDSNLRFRVVAGDHNIYKSEGTEQILEVSSIHIHPNWNSNNVAAGYDIALLRLSGSFTLNSYVKLAVLPSQGTVLSNNYPCYITGWGLTRTNGQLSSVLLQAYLPVVSYSTCSSFTYWGSTVKNTMICAGGDGVHSGCQGDSGGPLNCAVNGVYQVHGVTSFVSSLGCNTRNKPTVFTRVSAYISWISSVRQWAPPTGVLGCPPSTQHNRDLYEVMGKLDKQHSSKVFIIKGVPRYWECPMVPQSSFPQKMGRCDALPHLCL</sequence>
<organism evidence="15 16">
    <name type="scientific">Callipepla squamata</name>
    <name type="common">Scaled quail</name>
    <dbReference type="NCBI Taxonomy" id="9009"/>
    <lineage>
        <taxon>Eukaryota</taxon>
        <taxon>Metazoa</taxon>
        <taxon>Chordata</taxon>
        <taxon>Craniata</taxon>
        <taxon>Vertebrata</taxon>
        <taxon>Euteleostomi</taxon>
        <taxon>Archelosauria</taxon>
        <taxon>Archosauria</taxon>
        <taxon>Dinosauria</taxon>
        <taxon>Saurischia</taxon>
        <taxon>Theropoda</taxon>
        <taxon>Coelurosauria</taxon>
        <taxon>Aves</taxon>
        <taxon>Neognathae</taxon>
        <taxon>Galloanserae</taxon>
        <taxon>Galliformes</taxon>
        <taxon>Odontophoridae</taxon>
        <taxon>Callipepla</taxon>
    </lineage>
</organism>
<dbReference type="PRINTS" id="PR00722">
    <property type="entry name" value="CHYMOTRYPSIN"/>
</dbReference>
<dbReference type="PROSITE" id="PS00134">
    <property type="entry name" value="TRYPSIN_HIS"/>
    <property type="match status" value="1"/>
</dbReference>
<feature type="chain" id="PRO_5012126961" description="pancreatic elastase" evidence="13">
    <location>
        <begin position="18"/>
        <end position="334"/>
    </location>
</feature>
<feature type="domain" description="Peptidase S1" evidence="14">
    <location>
        <begin position="27"/>
        <end position="264"/>
    </location>
</feature>
<dbReference type="FunFam" id="2.40.10.10:FF:000280">
    <property type="match status" value="1"/>
</dbReference>
<dbReference type="GO" id="GO:0005615">
    <property type="term" value="C:extracellular space"/>
    <property type="evidence" value="ECO:0007669"/>
    <property type="project" value="TreeGrafter"/>
</dbReference>
<evidence type="ECO:0000256" key="9">
    <source>
        <dbReference type="ARBA" id="ARBA00023157"/>
    </source>
</evidence>
<dbReference type="PANTHER" id="PTHR24257:SF0">
    <property type="entry name" value="CHYMOTRYPSIN-LIKE ELASTASE FAMILY MEMBER 1"/>
    <property type="match status" value="1"/>
</dbReference>
<dbReference type="GO" id="GO:0046872">
    <property type="term" value="F:metal ion binding"/>
    <property type="evidence" value="ECO:0007669"/>
    <property type="project" value="UniProtKB-KW"/>
</dbReference>
<dbReference type="GO" id="GO:0006508">
    <property type="term" value="P:proteolysis"/>
    <property type="evidence" value="ECO:0007669"/>
    <property type="project" value="UniProtKB-KW"/>
</dbReference>
<evidence type="ECO:0000256" key="6">
    <source>
        <dbReference type="ARBA" id="ARBA00022801"/>
    </source>
</evidence>